<gene>
    <name evidence="1" type="ORF">LSALG_LOCUS30972</name>
</gene>
<accession>A0AA35ZFV2</accession>
<reference evidence="1" key="1">
    <citation type="submission" date="2023-04" db="EMBL/GenBank/DDBJ databases">
        <authorList>
            <person name="Vijverberg K."/>
            <person name="Xiong W."/>
            <person name="Schranz E."/>
        </authorList>
    </citation>
    <scope>NUCLEOTIDE SEQUENCE</scope>
</reference>
<organism evidence="1 2">
    <name type="scientific">Lactuca saligna</name>
    <name type="common">Willowleaf lettuce</name>
    <dbReference type="NCBI Taxonomy" id="75948"/>
    <lineage>
        <taxon>Eukaryota</taxon>
        <taxon>Viridiplantae</taxon>
        <taxon>Streptophyta</taxon>
        <taxon>Embryophyta</taxon>
        <taxon>Tracheophyta</taxon>
        <taxon>Spermatophyta</taxon>
        <taxon>Magnoliopsida</taxon>
        <taxon>eudicotyledons</taxon>
        <taxon>Gunneridae</taxon>
        <taxon>Pentapetalae</taxon>
        <taxon>asterids</taxon>
        <taxon>campanulids</taxon>
        <taxon>Asterales</taxon>
        <taxon>Asteraceae</taxon>
        <taxon>Cichorioideae</taxon>
        <taxon>Cichorieae</taxon>
        <taxon>Lactucinae</taxon>
        <taxon>Lactuca</taxon>
    </lineage>
</organism>
<sequence>MRHMNPNMTFLEFLEALVVDKVPLCIAKSIIQEVLRTCATWEAKGNLAFQSNECFSVLEKVVLLKEIHPDWAAEKSVLLTSEHGNPISDATSKQVLREW</sequence>
<dbReference type="Proteomes" id="UP001177003">
    <property type="component" value="Chromosome 6"/>
</dbReference>
<dbReference type="EMBL" id="OX465082">
    <property type="protein sequence ID" value="CAI9291861.1"/>
    <property type="molecule type" value="Genomic_DNA"/>
</dbReference>
<evidence type="ECO:0000313" key="1">
    <source>
        <dbReference type="EMBL" id="CAI9291861.1"/>
    </source>
</evidence>
<keyword evidence="2" id="KW-1185">Reference proteome</keyword>
<dbReference type="AlphaFoldDB" id="A0AA35ZFV2"/>
<evidence type="ECO:0000313" key="2">
    <source>
        <dbReference type="Proteomes" id="UP001177003"/>
    </source>
</evidence>
<protein>
    <submittedName>
        <fullName evidence="1">Uncharacterized protein</fullName>
    </submittedName>
</protein>
<name>A0AA35ZFV2_LACSI</name>
<proteinExistence type="predicted"/>